<dbReference type="NCBIfam" id="NF033594">
    <property type="entry name" value="transpos_ISNCY_2"/>
    <property type="match status" value="1"/>
</dbReference>
<name>A0A5J6WL00_MORMI</name>
<dbReference type="InterPro" id="IPR036397">
    <property type="entry name" value="RNaseH_sf"/>
</dbReference>
<dbReference type="PANTHER" id="PTHR35004">
    <property type="entry name" value="TRANSPOSASE RV3428C-RELATED"/>
    <property type="match status" value="1"/>
</dbReference>
<reference evidence="3 4" key="1">
    <citation type="submission" date="2019-09" db="EMBL/GenBank/DDBJ databases">
        <title>Hybrid Assembly of the complete Genome of the Deep-Sea Bacterium Moritella marina from long Nanopore and Illumina reads.</title>
        <authorList>
            <person name="Magin S."/>
            <person name="Georgoulis A."/>
            <person name="Papadimitriou K."/>
            <person name="Iliakis G."/>
            <person name="Vorgias C.E."/>
        </authorList>
    </citation>
    <scope>NUCLEOTIDE SEQUENCE [LARGE SCALE GENOMIC DNA]</scope>
    <source>
        <strain evidence="3 4">MP-1</strain>
    </source>
</reference>
<evidence type="ECO:0000259" key="2">
    <source>
        <dbReference type="PROSITE" id="PS50994"/>
    </source>
</evidence>
<dbReference type="GO" id="GO:0003676">
    <property type="term" value="F:nucleic acid binding"/>
    <property type="evidence" value="ECO:0007669"/>
    <property type="project" value="InterPro"/>
</dbReference>
<dbReference type="Proteomes" id="UP000327424">
    <property type="component" value="Chromosome"/>
</dbReference>
<evidence type="ECO:0000313" key="4">
    <source>
        <dbReference type="Proteomes" id="UP000327424"/>
    </source>
</evidence>
<gene>
    <name evidence="3" type="ORF">FR932_13480</name>
</gene>
<dbReference type="EMBL" id="CP044399">
    <property type="protein sequence ID" value="QFI38789.1"/>
    <property type="molecule type" value="Genomic_DNA"/>
</dbReference>
<evidence type="ECO:0000256" key="1">
    <source>
        <dbReference type="SAM" id="MobiDB-lite"/>
    </source>
</evidence>
<evidence type="ECO:0000313" key="3">
    <source>
        <dbReference type="EMBL" id="QFI38789.1"/>
    </source>
</evidence>
<accession>A0A5J6WL00</accession>
<protein>
    <submittedName>
        <fullName evidence="3">ISNCY family transposase</fullName>
    </submittedName>
</protein>
<dbReference type="InterPro" id="IPR055247">
    <property type="entry name" value="InsJ-like_HTH"/>
</dbReference>
<dbReference type="KEGG" id="mmaa:FR932_13480"/>
<dbReference type="PANTHER" id="PTHR35004:SF7">
    <property type="entry name" value="INTEGRASE PROTEIN"/>
    <property type="match status" value="1"/>
</dbReference>
<dbReference type="SUPFAM" id="SSF46689">
    <property type="entry name" value="Homeodomain-like"/>
    <property type="match status" value="1"/>
</dbReference>
<sequence length="448" mass="52043">MLITMCEKELHRLGVIKDICHKRITQVAAATLLNLTRRHVQRLVNQYRLHGDIGLVSKRRNMPSNRRYPTEFKEQILNIVKDKYSDFKPTFACEKLLENHNISLSSETLRQWMVADGLWTVRRRKKRQIYQPRYRRDCVGELIQIDGSHHDWFEGRSPKCCLLVFIDDATSKLMSLYFCEAETTYDYMNVTRQYIAEHGKPIALYSDKHSVFKINSPSRKTSKQMTQYSRALYELNIELICANSSQAKGRVERANFTLQDRLIKEMRLAGINTIEEANAWVPHYISIHNTRFACLPHSTDDKHRLLQESSIELDDIFARQVSRSLTSSLTLQYDKVIYILTPTDKAKCLVGKKVMIYDYPDGTLSIQHCGESFEYSIFDKLRNVQQGEVVSNKRLGAVLAAAKRSQDEREKEPSRNRNSRMASRKAPKRAMNPVYLTDVEFKASSSRD</sequence>
<dbReference type="InterPro" id="IPR009057">
    <property type="entry name" value="Homeodomain-like_sf"/>
</dbReference>
<dbReference type="SUPFAM" id="SSF53098">
    <property type="entry name" value="Ribonuclease H-like"/>
    <property type="match status" value="1"/>
</dbReference>
<dbReference type="OrthoDB" id="5655881at2"/>
<dbReference type="Pfam" id="PF13518">
    <property type="entry name" value="HTH_28"/>
    <property type="match status" value="1"/>
</dbReference>
<dbReference type="GO" id="GO:0015074">
    <property type="term" value="P:DNA integration"/>
    <property type="evidence" value="ECO:0007669"/>
    <property type="project" value="InterPro"/>
</dbReference>
<feature type="domain" description="Integrase catalytic" evidence="2">
    <location>
        <begin position="128"/>
        <end position="312"/>
    </location>
</feature>
<feature type="compositionally biased region" description="Basic and acidic residues" evidence="1">
    <location>
        <begin position="404"/>
        <end position="415"/>
    </location>
</feature>
<dbReference type="AlphaFoldDB" id="A0A5J6WL00"/>
<dbReference type="Gene3D" id="3.30.420.10">
    <property type="entry name" value="Ribonuclease H-like superfamily/Ribonuclease H"/>
    <property type="match status" value="1"/>
</dbReference>
<proteinExistence type="predicted"/>
<dbReference type="InterPro" id="IPR012337">
    <property type="entry name" value="RNaseH-like_sf"/>
</dbReference>
<dbReference type="InterPro" id="IPR001584">
    <property type="entry name" value="Integrase_cat-core"/>
</dbReference>
<dbReference type="PROSITE" id="PS50994">
    <property type="entry name" value="INTEGRASE"/>
    <property type="match status" value="1"/>
</dbReference>
<dbReference type="InterPro" id="IPR047797">
    <property type="entry name" value="ISNCY_transpos"/>
</dbReference>
<keyword evidence="4" id="KW-1185">Reference proteome</keyword>
<feature type="region of interest" description="Disordered" evidence="1">
    <location>
        <begin position="401"/>
        <end position="433"/>
    </location>
</feature>
<organism evidence="3 4">
    <name type="scientific">Moritella marina ATCC 15381</name>
    <dbReference type="NCBI Taxonomy" id="1202962"/>
    <lineage>
        <taxon>Bacteria</taxon>
        <taxon>Pseudomonadati</taxon>
        <taxon>Pseudomonadota</taxon>
        <taxon>Gammaproteobacteria</taxon>
        <taxon>Alteromonadales</taxon>
        <taxon>Moritellaceae</taxon>
        <taxon>Moritella</taxon>
    </lineage>
</organism>